<comment type="caution">
    <text evidence="1">The sequence shown here is derived from an EMBL/GenBank/DDBJ whole genome shotgun (WGS) entry which is preliminary data.</text>
</comment>
<dbReference type="InterPro" id="IPR011990">
    <property type="entry name" value="TPR-like_helical_dom_sf"/>
</dbReference>
<evidence type="ECO:0000313" key="1">
    <source>
        <dbReference type="EMBL" id="KAH6597951.1"/>
    </source>
</evidence>
<dbReference type="Proteomes" id="UP001648503">
    <property type="component" value="Unassembled WGS sequence"/>
</dbReference>
<proteinExistence type="predicted"/>
<reference evidence="1 2" key="1">
    <citation type="submission" date="2021-02" db="EMBL/GenBank/DDBJ databases">
        <title>Variation within the Batrachochytrium salamandrivorans European outbreak.</title>
        <authorList>
            <person name="Kelly M."/>
            <person name="Pasmans F."/>
            <person name="Shea T.P."/>
            <person name="Munoz J.F."/>
            <person name="Carranza S."/>
            <person name="Cuomo C.A."/>
            <person name="Martel A."/>
        </authorList>
    </citation>
    <scope>NUCLEOTIDE SEQUENCE [LARGE SCALE GENOMIC DNA]</scope>
    <source>
        <strain evidence="1 2">AMFP18/2</strain>
    </source>
</reference>
<dbReference type="PANTHER" id="PTHR47939:SF5">
    <property type="entry name" value="PENTACOTRIPEPTIDE-REPEAT REGION OF PRORP DOMAIN-CONTAINING PROTEIN"/>
    <property type="match status" value="1"/>
</dbReference>
<evidence type="ECO:0008006" key="3">
    <source>
        <dbReference type="Google" id="ProtNLM"/>
    </source>
</evidence>
<dbReference type="InterPro" id="IPR050667">
    <property type="entry name" value="PPR-containing_protein"/>
</dbReference>
<gene>
    <name evidence="1" type="ORF">BASA50_004106</name>
</gene>
<evidence type="ECO:0000313" key="2">
    <source>
        <dbReference type="Proteomes" id="UP001648503"/>
    </source>
</evidence>
<accession>A0ABQ8FJM8</accession>
<sequence>MVSDKLWCPAAPKCSAHQSTGQRKQPAQRYASYLHPLPKPTSRLRSSVGSRLRGKSAAISKNISRAIIVTSKLFTIFVGIDLCFGAQMKRTFRPLFTAATWSGKPALDSTLVTQRDGNGKQPTIVTTSVIAIGTMVRYIVHLANYCPTNSQEMAQLGLSLSNFVCSMTEKVIDTTVTASLKSIDSYRLGYSSFSDNHSNRKYNGNSIQFYNSSSTLRSKLATHGFPSFITSPVLSNVYYRGGLHSYSTTSLYGRSLFLVNIKSSLHVSANTSLSCQYLHQPKAPLNQKMTTLDNTMTDPLSMVADISDCLRWGNVDTAIETISGQLCKLSGTSDAVPFVKLLLESFSDLNEGTVERFFHLLILRWLQILDHRAAYQQVDIAVGRAFDRKNRFEFCKRCLLKTAAYQPNNTPLDFTNIIIDLLKKSLDTTPSDILAAQCYSEMLIRVKPDHTFPDTLCTLIRLCSRLKTCTTGRQHDALRMLLEPVLYHVCINGERDYIVQILKLVAPPDYRISIRMLEGIVAGLKRSRLPHLLNGIFGIMADANCLYHPAIVTTLLRALLNQQQYALADTLYKMTDSMLLDDGDRVSIKRVMSSYFVAQKDLTQLIGSIDELIEKGRPFSCSSLMIRQVDILCKRLSPSDALDELMKYKALGVPITVAALTKVMNSFFCRHEYYKAIDVLHMFPALRLSPDIATCTVICKVLGANRNIKGLNKLVSYMDQSGIQRDTLFYQELLHFHQRLKPCPESLLVVREVIDLNIPLYKAATRALLQWLINNKMLDLALKVWEGGVVRRVYFNESLIMSLARLCLDCGAKDQQRCIIVEFKESTLRKERAERIYHTN</sequence>
<organism evidence="1 2">
    <name type="scientific">Batrachochytrium salamandrivorans</name>
    <dbReference type="NCBI Taxonomy" id="1357716"/>
    <lineage>
        <taxon>Eukaryota</taxon>
        <taxon>Fungi</taxon>
        <taxon>Fungi incertae sedis</taxon>
        <taxon>Chytridiomycota</taxon>
        <taxon>Chytridiomycota incertae sedis</taxon>
        <taxon>Chytridiomycetes</taxon>
        <taxon>Rhizophydiales</taxon>
        <taxon>Rhizophydiales incertae sedis</taxon>
        <taxon>Batrachochytrium</taxon>
    </lineage>
</organism>
<protein>
    <recommendedName>
        <fullName evidence="3">Pentacotripeptide-repeat region of PRORP domain-containing protein</fullName>
    </recommendedName>
</protein>
<dbReference type="EMBL" id="JAFCIX010000125">
    <property type="protein sequence ID" value="KAH6597951.1"/>
    <property type="molecule type" value="Genomic_DNA"/>
</dbReference>
<keyword evidence="2" id="KW-1185">Reference proteome</keyword>
<name>A0ABQ8FJM8_9FUNG</name>
<dbReference type="Gene3D" id="1.25.40.10">
    <property type="entry name" value="Tetratricopeptide repeat domain"/>
    <property type="match status" value="1"/>
</dbReference>
<dbReference type="PANTHER" id="PTHR47939">
    <property type="entry name" value="MEMBRANE-ASSOCIATED SALT-INDUCIBLE PROTEIN-LIKE"/>
    <property type="match status" value="1"/>
</dbReference>